<dbReference type="AlphaFoldDB" id="H0ULM3"/>
<organism evidence="1 2">
    <name type="scientific">Jonquetella anthropi DSM 22815</name>
    <dbReference type="NCBI Taxonomy" id="885272"/>
    <lineage>
        <taxon>Bacteria</taxon>
        <taxon>Thermotogati</taxon>
        <taxon>Synergistota</taxon>
        <taxon>Synergistia</taxon>
        <taxon>Synergistales</taxon>
        <taxon>Dethiosulfovibrionaceae</taxon>
        <taxon>Jonquetella</taxon>
    </lineage>
</organism>
<dbReference type="EMBL" id="CM001376">
    <property type="protein sequence ID" value="EHM12488.1"/>
    <property type="molecule type" value="Genomic_DNA"/>
</dbReference>
<evidence type="ECO:0000313" key="2">
    <source>
        <dbReference type="Proteomes" id="UP000003806"/>
    </source>
</evidence>
<dbReference type="OrthoDB" id="9810309at2"/>
<proteinExistence type="predicted"/>
<dbReference type="PIRSF" id="PIRSF015617">
    <property type="entry name" value="Adensltrnsf_CobA"/>
    <property type="match status" value="1"/>
</dbReference>
<keyword evidence="2" id="KW-1185">Reference proteome</keyword>
<dbReference type="PANTHER" id="PTHR46638:SF1">
    <property type="entry name" value="CORRINOID ADENOSYLTRANSFERASE"/>
    <property type="match status" value="1"/>
</dbReference>
<dbReference type="eggNOG" id="COG2109">
    <property type="taxonomic scope" value="Bacteria"/>
</dbReference>
<name>H0ULM3_9BACT</name>
<dbReference type="Gene3D" id="3.40.50.300">
    <property type="entry name" value="P-loop containing nucleotide triphosphate hydrolases"/>
    <property type="match status" value="1"/>
</dbReference>
<dbReference type="InterPro" id="IPR027417">
    <property type="entry name" value="P-loop_NTPase"/>
</dbReference>
<dbReference type="InterPro" id="IPR003724">
    <property type="entry name" value="CblAdoTrfase_CobA"/>
</dbReference>
<dbReference type="Proteomes" id="UP000003806">
    <property type="component" value="Chromosome"/>
</dbReference>
<dbReference type="HOGENOM" id="CLU_088595_2_0_0"/>
<dbReference type="SUPFAM" id="SSF52540">
    <property type="entry name" value="P-loop containing nucleoside triphosphate hydrolases"/>
    <property type="match status" value="1"/>
</dbReference>
<dbReference type="CDD" id="cd00561">
    <property type="entry name" value="CobA_ACA"/>
    <property type="match status" value="1"/>
</dbReference>
<evidence type="ECO:0000313" key="1">
    <source>
        <dbReference type="EMBL" id="EHM12488.1"/>
    </source>
</evidence>
<dbReference type="STRING" id="885272.JonanDRAFT_0053"/>
<protein>
    <submittedName>
        <fullName evidence="1">ATP:corrinoid adenosyltransferase</fullName>
    </submittedName>
</protein>
<dbReference type="RefSeq" id="WP_008522297.1">
    <property type="nucleotide sequence ID" value="NZ_CM001376.1"/>
</dbReference>
<dbReference type="PANTHER" id="PTHR46638">
    <property type="entry name" value="CORRINOID ADENOSYLTRANSFERASE"/>
    <property type="match status" value="1"/>
</dbReference>
<keyword evidence="1" id="KW-0808">Transferase</keyword>
<dbReference type="GO" id="GO:0009236">
    <property type="term" value="P:cobalamin biosynthetic process"/>
    <property type="evidence" value="ECO:0007669"/>
    <property type="project" value="InterPro"/>
</dbReference>
<dbReference type="GO" id="GO:0008817">
    <property type="term" value="F:corrinoid adenosyltransferase activity"/>
    <property type="evidence" value="ECO:0007669"/>
    <property type="project" value="InterPro"/>
</dbReference>
<accession>H0ULM3</accession>
<gene>
    <name evidence="1" type="ORF">JonanDRAFT_0053</name>
</gene>
<dbReference type="Pfam" id="PF02572">
    <property type="entry name" value="CobA_CobO_BtuR"/>
    <property type="match status" value="1"/>
</dbReference>
<dbReference type="GO" id="GO:0005524">
    <property type="term" value="F:ATP binding"/>
    <property type="evidence" value="ECO:0007669"/>
    <property type="project" value="InterPro"/>
</dbReference>
<reference evidence="1 2" key="1">
    <citation type="submission" date="2011-11" db="EMBL/GenBank/DDBJ databases">
        <title>The Noncontiguous Finished genome of Jonquetella anthropi DSM 22815.</title>
        <authorList>
            <consortium name="US DOE Joint Genome Institute (JGI-PGF)"/>
            <person name="Lucas S."/>
            <person name="Copeland A."/>
            <person name="Lapidus A."/>
            <person name="Glavina del Rio T."/>
            <person name="Dalin E."/>
            <person name="Tice H."/>
            <person name="Bruce D."/>
            <person name="Goodwin L."/>
            <person name="Pitluck S."/>
            <person name="Peters L."/>
            <person name="Mikhailova N."/>
            <person name="Held B."/>
            <person name="Kyrpides N."/>
            <person name="Mavromatis K."/>
            <person name="Ivanova N."/>
            <person name="Markowitz V."/>
            <person name="Cheng J.-F."/>
            <person name="Hugenholtz P."/>
            <person name="Woyke T."/>
            <person name="Wu D."/>
            <person name="Gronow S."/>
            <person name="Wellnitz S."/>
            <person name="Brambilla E."/>
            <person name="Klenk H.-P."/>
            <person name="Eisen J.A."/>
        </authorList>
    </citation>
    <scope>NUCLEOTIDE SEQUENCE [LARGE SCALE GENOMIC DNA]</scope>
    <source>
        <strain evidence="1 2">DSM 22815</strain>
    </source>
</reference>
<sequence length="170" mass="18522">MTQGLVQIYTGDGKGKTTAALGLAVRALGRGWPVRIIQFLKGVRAGEHAAFERLGVSISFVPSDVPPWKARREDLVASCAKQLAQAREALAQMDRGLVVLDEIIGALNKEYVTRSDVEALLAARPESVELVMTGRDAPDWLIDRAGLVTRMTLVRHPFSQGVPAREGMEF</sequence>